<dbReference type="EMBL" id="MU007009">
    <property type="protein sequence ID" value="KAF2436994.1"/>
    <property type="molecule type" value="Genomic_DNA"/>
</dbReference>
<feature type="region of interest" description="Disordered" evidence="1">
    <location>
        <begin position="136"/>
        <end position="156"/>
    </location>
</feature>
<feature type="chain" id="PRO_5040108995" evidence="2">
    <location>
        <begin position="21"/>
        <end position="170"/>
    </location>
</feature>
<evidence type="ECO:0000256" key="1">
    <source>
        <dbReference type="SAM" id="MobiDB-lite"/>
    </source>
</evidence>
<evidence type="ECO:0000313" key="3">
    <source>
        <dbReference type="EMBL" id="KAF2436994.1"/>
    </source>
</evidence>
<protein>
    <submittedName>
        <fullName evidence="3">Uncharacterized protein</fullName>
    </submittedName>
</protein>
<name>A0A9P4P5K0_9PEZI</name>
<keyword evidence="4" id="KW-1185">Reference proteome</keyword>
<sequence>MKQFSSLVASILALIGAILASPMPHATANITTLSRVTQVTRTCTAAIVTATSKGINIISWTNSPATNTKENTGHLYTGPPSGEVYGHGMDYRCLVAKGNNTSVEFCIQQAMDAWAYGQWVSGATACPDGKIRPFTTSASSTQSLGPGGFYNTDSGNVNTPASQITVTAQA</sequence>
<evidence type="ECO:0000256" key="2">
    <source>
        <dbReference type="SAM" id="SignalP"/>
    </source>
</evidence>
<evidence type="ECO:0000313" key="4">
    <source>
        <dbReference type="Proteomes" id="UP000800235"/>
    </source>
</evidence>
<organism evidence="3 4">
    <name type="scientific">Tothia fuscella</name>
    <dbReference type="NCBI Taxonomy" id="1048955"/>
    <lineage>
        <taxon>Eukaryota</taxon>
        <taxon>Fungi</taxon>
        <taxon>Dikarya</taxon>
        <taxon>Ascomycota</taxon>
        <taxon>Pezizomycotina</taxon>
        <taxon>Dothideomycetes</taxon>
        <taxon>Pleosporomycetidae</taxon>
        <taxon>Venturiales</taxon>
        <taxon>Cylindrosympodiaceae</taxon>
        <taxon>Tothia</taxon>
    </lineage>
</organism>
<gene>
    <name evidence="3" type="ORF">EJ08DRAFT_644536</name>
</gene>
<reference evidence="3" key="1">
    <citation type="journal article" date="2020" name="Stud. Mycol.">
        <title>101 Dothideomycetes genomes: a test case for predicting lifestyles and emergence of pathogens.</title>
        <authorList>
            <person name="Haridas S."/>
            <person name="Albert R."/>
            <person name="Binder M."/>
            <person name="Bloem J."/>
            <person name="Labutti K."/>
            <person name="Salamov A."/>
            <person name="Andreopoulos B."/>
            <person name="Baker S."/>
            <person name="Barry K."/>
            <person name="Bills G."/>
            <person name="Bluhm B."/>
            <person name="Cannon C."/>
            <person name="Castanera R."/>
            <person name="Culley D."/>
            <person name="Daum C."/>
            <person name="Ezra D."/>
            <person name="Gonzalez J."/>
            <person name="Henrissat B."/>
            <person name="Kuo A."/>
            <person name="Liang C."/>
            <person name="Lipzen A."/>
            <person name="Lutzoni F."/>
            <person name="Magnuson J."/>
            <person name="Mondo S."/>
            <person name="Nolan M."/>
            <person name="Ohm R."/>
            <person name="Pangilinan J."/>
            <person name="Park H.-J."/>
            <person name="Ramirez L."/>
            <person name="Alfaro M."/>
            <person name="Sun H."/>
            <person name="Tritt A."/>
            <person name="Yoshinaga Y."/>
            <person name="Zwiers L.-H."/>
            <person name="Turgeon B."/>
            <person name="Goodwin S."/>
            <person name="Spatafora J."/>
            <person name="Crous P."/>
            <person name="Grigoriev I."/>
        </authorList>
    </citation>
    <scope>NUCLEOTIDE SEQUENCE</scope>
    <source>
        <strain evidence="3">CBS 130266</strain>
    </source>
</reference>
<keyword evidence="2" id="KW-0732">Signal</keyword>
<dbReference type="Proteomes" id="UP000800235">
    <property type="component" value="Unassembled WGS sequence"/>
</dbReference>
<dbReference type="AlphaFoldDB" id="A0A9P4P5K0"/>
<proteinExistence type="predicted"/>
<comment type="caution">
    <text evidence="3">The sequence shown here is derived from an EMBL/GenBank/DDBJ whole genome shotgun (WGS) entry which is preliminary data.</text>
</comment>
<feature type="signal peptide" evidence="2">
    <location>
        <begin position="1"/>
        <end position="20"/>
    </location>
</feature>
<accession>A0A9P4P5K0</accession>